<organism evidence="2 3">
    <name type="scientific">Novosphingobium fluoreni</name>
    <dbReference type="NCBI Taxonomy" id="1391222"/>
    <lineage>
        <taxon>Bacteria</taxon>
        <taxon>Pseudomonadati</taxon>
        <taxon>Pseudomonadota</taxon>
        <taxon>Alphaproteobacteria</taxon>
        <taxon>Sphingomonadales</taxon>
        <taxon>Sphingomonadaceae</taxon>
        <taxon>Novosphingobium</taxon>
    </lineage>
</organism>
<accession>A0A7W6BZB7</accession>
<keyword evidence="3" id="KW-1185">Reference proteome</keyword>
<proteinExistence type="predicted"/>
<evidence type="ECO:0000313" key="3">
    <source>
        <dbReference type="Proteomes" id="UP000561459"/>
    </source>
</evidence>
<dbReference type="AlphaFoldDB" id="A0A7W6BZB7"/>
<sequence length="59" mass="6397">MVKTTDPAARKARLAAKLRENLHRRKAQARALDGSPPHDHCAIAAKNESDALPNLPSES</sequence>
<comment type="caution">
    <text evidence="2">The sequence shown here is derived from an EMBL/GenBank/DDBJ whole genome shotgun (WGS) entry which is preliminary data.</text>
</comment>
<name>A0A7W6BZB7_9SPHN</name>
<gene>
    <name evidence="2" type="ORF">GGR39_000473</name>
</gene>
<feature type="region of interest" description="Disordered" evidence="1">
    <location>
        <begin position="24"/>
        <end position="59"/>
    </location>
</feature>
<evidence type="ECO:0000313" key="2">
    <source>
        <dbReference type="EMBL" id="MBB3938844.1"/>
    </source>
</evidence>
<reference evidence="2 3" key="1">
    <citation type="submission" date="2020-08" db="EMBL/GenBank/DDBJ databases">
        <title>Genomic Encyclopedia of Type Strains, Phase IV (KMG-IV): sequencing the most valuable type-strain genomes for metagenomic binning, comparative biology and taxonomic classification.</title>
        <authorList>
            <person name="Goeker M."/>
        </authorList>
    </citation>
    <scope>NUCLEOTIDE SEQUENCE [LARGE SCALE GENOMIC DNA]</scope>
    <source>
        <strain evidence="2 3">DSM 27568</strain>
    </source>
</reference>
<protein>
    <submittedName>
        <fullName evidence="2">Uncharacterized protein</fullName>
    </submittedName>
</protein>
<dbReference type="Proteomes" id="UP000561459">
    <property type="component" value="Unassembled WGS sequence"/>
</dbReference>
<evidence type="ECO:0000256" key="1">
    <source>
        <dbReference type="SAM" id="MobiDB-lite"/>
    </source>
</evidence>
<dbReference type="EMBL" id="JACIDY010000001">
    <property type="protein sequence ID" value="MBB3938844.1"/>
    <property type="molecule type" value="Genomic_DNA"/>
</dbReference>